<proteinExistence type="predicted"/>
<protein>
    <submittedName>
        <fullName evidence="1">Uncharacterized protein</fullName>
    </submittedName>
</protein>
<evidence type="ECO:0000313" key="2">
    <source>
        <dbReference type="Proteomes" id="UP000299102"/>
    </source>
</evidence>
<comment type="caution">
    <text evidence="1">The sequence shown here is derived from an EMBL/GenBank/DDBJ whole genome shotgun (WGS) entry which is preliminary data.</text>
</comment>
<sequence>MKTSICPSGGSGLPTNVVICTVSTFSTDSLSCALLAESINIALLDQIVSQVSSAAFRAADSRAAFEAGRVAAAAPRRERCGHFSISKFICIRACAMRVLFTCIAYVKNPTALRDPAYTRINIERGAGGDPFYFHMTAGVGQPCLFGCVAIKRAQAAL</sequence>
<dbReference type="AlphaFoldDB" id="A0A4C1UA46"/>
<reference evidence="1 2" key="1">
    <citation type="journal article" date="2019" name="Commun. Biol.">
        <title>The bagworm genome reveals a unique fibroin gene that provides high tensile strength.</title>
        <authorList>
            <person name="Kono N."/>
            <person name="Nakamura H."/>
            <person name="Ohtoshi R."/>
            <person name="Tomita M."/>
            <person name="Numata K."/>
            <person name="Arakawa K."/>
        </authorList>
    </citation>
    <scope>NUCLEOTIDE SEQUENCE [LARGE SCALE GENOMIC DNA]</scope>
</reference>
<keyword evidence="2" id="KW-1185">Reference proteome</keyword>
<organism evidence="1 2">
    <name type="scientific">Eumeta variegata</name>
    <name type="common">Bagworm moth</name>
    <name type="synonym">Eumeta japonica</name>
    <dbReference type="NCBI Taxonomy" id="151549"/>
    <lineage>
        <taxon>Eukaryota</taxon>
        <taxon>Metazoa</taxon>
        <taxon>Ecdysozoa</taxon>
        <taxon>Arthropoda</taxon>
        <taxon>Hexapoda</taxon>
        <taxon>Insecta</taxon>
        <taxon>Pterygota</taxon>
        <taxon>Neoptera</taxon>
        <taxon>Endopterygota</taxon>
        <taxon>Lepidoptera</taxon>
        <taxon>Glossata</taxon>
        <taxon>Ditrysia</taxon>
        <taxon>Tineoidea</taxon>
        <taxon>Psychidae</taxon>
        <taxon>Oiketicinae</taxon>
        <taxon>Eumeta</taxon>
    </lineage>
</organism>
<name>A0A4C1UA46_EUMVA</name>
<accession>A0A4C1UA46</accession>
<dbReference type="EMBL" id="BGZK01000148">
    <property type="protein sequence ID" value="GBP23189.1"/>
    <property type="molecule type" value="Genomic_DNA"/>
</dbReference>
<gene>
    <name evidence="1" type="ORF">EVAR_82353_1</name>
</gene>
<evidence type="ECO:0000313" key="1">
    <source>
        <dbReference type="EMBL" id="GBP23189.1"/>
    </source>
</evidence>
<dbReference type="Proteomes" id="UP000299102">
    <property type="component" value="Unassembled WGS sequence"/>
</dbReference>